<dbReference type="Proteomes" id="UP000824247">
    <property type="component" value="Unassembled WGS sequence"/>
</dbReference>
<reference evidence="9" key="1">
    <citation type="journal article" date="2021" name="PeerJ">
        <title>Extensive microbial diversity within the chicken gut microbiome revealed by metagenomics and culture.</title>
        <authorList>
            <person name="Gilroy R."/>
            <person name="Ravi A."/>
            <person name="Getino M."/>
            <person name="Pursley I."/>
            <person name="Horton D.L."/>
            <person name="Alikhan N.F."/>
            <person name="Baker D."/>
            <person name="Gharbi K."/>
            <person name="Hall N."/>
            <person name="Watson M."/>
            <person name="Adriaenssens E.M."/>
            <person name="Foster-Nyarko E."/>
            <person name="Jarju S."/>
            <person name="Secka A."/>
            <person name="Antonio M."/>
            <person name="Oren A."/>
            <person name="Chaudhuri R.R."/>
            <person name="La Ragione R."/>
            <person name="Hildebrand F."/>
            <person name="Pallen M.J."/>
        </authorList>
    </citation>
    <scope>NUCLEOTIDE SEQUENCE</scope>
    <source>
        <strain evidence="9">A5-1222</strain>
    </source>
</reference>
<evidence type="ECO:0000256" key="1">
    <source>
        <dbReference type="ARBA" id="ARBA00010231"/>
    </source>
</evidence>
<protein>
    <submittedName>
        <fullName evidence="9">Phospho-sugar mutase</fullName>
    </submittedName>
</protein>
<dbReference type="InterPro" id="IPR036900">
    <property type="entry name" value="A-D-PHexomutase_C_sf"/>
</dbReference>
<dbReference type="EMBL" id="JAHLFM010000041">
    <property type="protein sequence ID" value="MBU3831044.1"/>
    <property type="molecule type" value="Genomic_DNA"/>
</dbReference>
<comment type="caution">
    <text evidence="9">The sequence shown here is derived from an EMBL/GenBank/DDBJ whole genome shotgun (WGS) entry which is preliminary data.</text>
</comment>
<evidence type="ECO:0000259" key="7">
    <source>
        <dbReference type="Pfam" id="PF02879"/>
    </source>
</evidence>
<dbReference type="InterPro" id="IPR005845">
    <property type="entry name" value="A-D-PHexomutase_a/b/a-II"/>
</dbReference>
<dbReference type="Pfam" id="PF02879">
    <property type="entry name" value="PGM_PMM_II"/>
    <property type="match status" value="1"/>
</dbReference>
<dbReference type="InterPro" id="IPR005844">
    <property type="entry name" value="A-D-PHexomutase_a/b/a-I"/>
</dbReference>
<dbReference type="SUPFAM" id="SSF55957">
    <property type="entry name" value="Phosphoglucomutase, C-terminal domain"/>
    <property type="match status" value="1"/>
</dbReference>
<evidence type="ECO:0000259" key="6">
    <source>
        <dbReference type="Pfam" id="PF02878"/>
    </source>
</evidence>
<dbReference type="Gene3D" id="3.30.310.50">
    <property type="entry name" value="Alpha-D-phosphohexomutase, C-terminal domain"/>
    <property type="match status" value="1"/>
</dbReference>
<proteinExistence type="inferred from homology"/>
<feature type="domain" description="Alpha-D-phosphohexomutase alpha/beta/alpha" evidence="8">
    <location>
        <begin position="317"/>
        <end position="421"/>
    </location>
</feature>
<organism evidence="9 10">
    <name type="scientific">Candidatus Ureaplasma intestinipullorum</name>
    <dbReference type="NCBI Taxonomy" id="2838770"/>
    <lineage>
        <taxon>Bacteria</taxon>
        <taxon>Bacillati</taxon>
        <taxon>Mycoplasmatota</taxon>
        <taxon>Mycoplasmoidales</taxon>
        <taxon>Mycoplasmoidaceae</taxon>
        <taxon>Ureaplasma</taxon>
    </lineage>
</organism>
<dbReference type="InterPro" id="IPR016055">
    <property type="entry name" value="A-D-PHexomutase_a/b/a-I/II/III"/>
</dbReference>
<evidence type="ECO:0000256" key="4">
    <source>
        <dbReference type="ARBA" id="ARBA00022842"/>
    </source>
</evidence>
<keyword evidence="3" id="KW-0479">Metal-binding</keyword>
<dbReference type="AlphaFoldDB" id="A0A9E2KX49"/>
<reference evidence="9" key="2">
    <citation type="submission" date="2021-04" db="EMBL/GenBank/DDBJ databases">
        <authorList>
            <person name="Gilroy R."/>
        </authorList>
    </citation>
    <scope>NUCLEOTIDE SEQUENCE</scope>
    <source>
        <strain evidence="9">A5-1222</strain>
    </source>
</reference>
<name>A0A9E2KX49_9BACT</name>
<evidence type="ECO:0000256" key="2">
    <source>
        <dbReference type="ARBA" id="ARBA00022553"/>
    </source>
</evidence>
<evidence type="ECO:0000256" key="3">
    <source>
        <dbReference type="ARBA" id="ARBA00022723"/>
    </source>
</evidence>
<keyword evidence="4" id="KW-0460">Magnesium</keyword>
<dbReference type="Gene3D" id="3.40.120.10">
    <property type="entry name" value="Alpha-D-Glucose-1,6-Bisphosphate, subunit A, domain 3"/>
    <property type="match status" value="3"/>
</dbReference>
<comment type="similarity">
    <text evidence="1">Belongs to the phosphohexose mutase family.</text>
</comment>
<evidence type="ECO:0000256" key="5">
    <source>
        <dbReference type="ARBA" id="ARBA00023235"/>
    </source>
</evidence>
<dbReference type="SUPFAM" id="SSF53738">
    <property type="entry name" value="Phosphoglucomutase, first 3 domains"/>
    <property type="match status" value="3"/>
</dbReference>
<feature type="domain" description="Alpha-D-phosphohexomutase alpha/beta/alpha" evidence="6">
    <location>
        <begin position="40"/>
        <end position="178"/>
    </location>
</feature>
<dbReference type="CDD" id="cd05799">
    <property type="entry name" value="PGM2"/>
    <property type="match status" value="1"/>
</dbReference>
<keyword evidence="2" id="KW-0597">Phosphoprotein</keyword>
<feature type="domain" description="Alpha-D-phosphohexomutase alpha/beta/alpha" evidence="7">
    <location>
        <begin position="205"/>
        <end position="309"/>
    </location>
</feature>
<dbReference type="PANTHER" id="PTHR45745">
    <property type="entry name" value="PHOSPHOMANNOMUTASE 45A"/>
    <property type="match status" value="1"/>
</dbReference>
<gene>
    <name evidence="9" type="ORF">H9897_02720</name>
</gene>
<dbReference type="GO" id="GO:0005975">
    <property type="term" value="P:carbohydrate metabolic process"/>
    <property type="evidence" value="ECO:0007669"/>
    <property type="project" value="InterPro"/>
</dbReference>
<dbReference type="Pfam" id="PF02878">
    <property type="entry name" value="PGM_PMM_I"/>
    <property type="match status" value="1"/>
</dbReference>
<dbReference type="GO" id="GO:0046872">
    <property type="term" value="F:metal ion binding"/>
    <property type="evidence" value="ECO:0007669"/>
    <property type="project" value="UniProtKB-KW"/>
</dbReference>
<accession>A0A9E2KX49</accession>
<sequence length="554" mass="64268">MNKLYNHWINHKNVNDKYKEIMRNMSQDEIDVFFNEKLIQMGTAGYRAKIGPGNHNLNEFTYAQLTIGYAKYLITKYKNFPNQLSILIVHDNRKNGDLYTRICANILKQYGIKVILNNNNELLPTPIASYLIPKLGCVGCINITASHNPKEYNGFKCYDHTGCQLLPDDSNMIIQNMPDSYEILDIDIDSTDTGFEYIKEKHIDDYFADVKKRLLRSNVSENNRIKLVYSAMHGTASNYMSKFLNSMGYECYDVLEQNYPDSNFTNTPICNPEDPKSLLKAIELADSKNINIVFASDPDADRLAIGIKKNGEWVFLNGNQAGIIETHYRLMMLNDDTREKIVISTYISNNLIDRMVLNQGYVIRTATGFKWVGDQINNLDFNKQVYVNGFEEAIGALPTDLNRDKDSFQTALLMLEILNYYYDKGYDYIDILENEIYPKYGHWYGNTTSLVIDGLDWKEKAEKMLNKLMVFNKQYVLERQVINVIYNDAGSCLEIYFKNDSWVKFRLSGTEPKFKIYLNLYLDNDSNDVDYNISKQLQAEAENIVQYFKEFLFQ</sequence>
<dbReference type="Pfam" id="PF02880">
    <property type="entry name" value="PGM_PMM_III"/>
    <property type="match status" value="1"/>
</dbReference>
<dbReference type="GO" id="GO:0006166">
    <property type="term" value="P:purine ribonucleoside salvage"/>
    <property type="evidence" value="ECO:0007669"/>
    <property type="project" value="TreeGrafter"/>
</dbReference>
<evidence type="ECO:0000313" key="9">
    <source>
        <dbReference type="EMBL" id="MBU3831044.1"/>
    </source>
</evidence>
<dbReference type="InterPro" id="IPR005846">
    <property type="entry name" value="A-D-PHexomutase_a/b/a-III"/>
</dbReference>
<dbReference type="GO" id="GO:0008973">
    <property type="term" value="F:phosphopentomutase activity"/>
    <property type="evidence" value="ECO:0007669"/>
    <property type="project" value="TreeGrafter"/>
</dbReference>
<evidence type="ECO:0000259" key="8">
    <source>
        <dbReference type="Pfam" id="PF02880"/>
    </source>
</evidence>
<dbReference type="PANTHER" id="PTHR45745:SF1">
    <property type="entry name" value="PHOSPHOGLUCOMUTASE 2B-RELATED"/>
    <property type="match status" value="1"/>
</dbReference>
<keyword evidence="5" id="KW-0413">Isomerase</keyword>
<evidence type="ECO:0000313" key="10">
    <source>
        <dbReference type="Proteomes" id="UP000824247"/>
    </source>
</evidence>